<reference evidence="1" key="1">
    <citation type="submission" date="2020-11" db="EMBL/GenBank/DDBJ databases">
        <authorList>
            <person name="Tran Van P."/>
        </authorList>
    </citation>
    <scope>NUCLEOTIDE SEQUENCE</scope>
</reference>
<gene>
    <name evidence="1" type="ORF">TPSB3V08_LOCUS10788</name>
</gene>
<protein>
    <submittedName>
        <fullName evidence="1">Uncharacterized protein</fullName>
    </submittedName>
</protein>
<name>A0A7R9DJY7_TIMPO</name>
<proteinExistence type="predicted"/>
<sequence>MLLASSLLKQLVDSVSSRDGKMPVTTGRFGPLVGAIDEGTSSTRFLGSFVVHDVTYSQWYRALRWGVERTLVKSLSTEEGAFRTLIPFWSERNLVFSFPVDKP</sequence>
<organism evidence="1">
    <name type="scientific">Timema poppense</name>
    <name type="common">Walking stick</name>
    <dbReference type="NCBI Taxonomy" id="170557"/>
    <lineage>
        <taxon>Eukaryota</taxon>
        <taxon>Metazoa</taxon>
        <taxon>Ecdysozoa</taxon>
        <taxon>Arthropoda</taxon>
        <taxon>Hexapoda</taxon>
        <taxon>Insecta</taxon>
        <taxon>Pterygota</taxon>
        <taxon>Neoptera</taxon>
        <taxon>Polyneoptera</taxon>
        <taxon>Phasmatodea</taxon>
        <taxon>Timematodea</taxon>
        <taxon>Timematoidea</taxon>
        <taxon>Timematidae</taxon>
        <taxon>Timema</taxon>
    </lineage>
</organism>
<dbReference type="EMBL" id="OD010420">
    <property type="protein sequence ID" value="CAD7416087.1"/>
    <property type="molecule type" value="Genomic_DNA"/>
</dbReference>
<dbReference type="AlphaFoldDB" id="A0A7R9DJY7"/>
<accession>A0A7R9DJY7</accession>
<evidence type="ECO:0000313" key="1">
    <source>
        <dbReference type="EMBL" id="CAD7416087.1"/>
    </source>
</evidence>